<evidence type="ECO:0000256" key="2">
    <source>
        <dbReference type="SAM" id="Phobius"/>
    </source>
</evidence>
<keyword evidence="2" id="KW-0812">Transmembrane</keyword>
<keyword evidence="2" id="KW-0472">Membrane</keyword>
<dbReference type="Proteomes" id="UP000886523">
    <property type="component" value="Unassembled WGS sequence"/>
</dbReference>
<feature type="region of interest" description="Disordered" evidence="1">
    <location>
        <begin position="21"/>
        <end position="50"/>
    </location>
</feature>
<evidence type="ECO:0000313" key="3">
    <source>
        <dbReference type="EMBL" id="KAF9509337.1"/>
    </source>
</evidence>
<protein>
    <submittedName>
        <fullName evidence="3">Uncharacterized protein</fullName>
    </submittedName>
</protein>
<sequence length="129" mass="14415">MSQKEKTNVRATKVEGNTLETAESDQGMCRDGKGMRSTHRGGGQLGPIEKSQGLMADMPKIVVGHTRTRHRGEMVPIEALGCSRWQGLRRRMQVYWSEVFRAIRSAYLYTIALVHAATFAKSVLPARLL</sequence>
<gene>
    <name evidence="3" type="ORF">BS47DRAFT_1365313</name>
</gene>
<organism evidence="3 4">
    <name type="scientific">Hydnum rufescens UP504</name>
    <dbReference type="NCBI Taxonomy" id="1448309"/>
    <lineage>
        <taxon>Eukaryota</taxon>
        <taxon>Fungi</taxon>
        <taxon>Dikarya</taxon>
        <taxon>Basidiomycota</taxon>
        <taxon>Agaricomycotina</taxon>
        <taxon>Agaricomycetes</taxon>
        <taxon>Cantharellales</taxon>
        <taxon>Hydnaceae</taxon>
        <taxon>Hydnum</taxon>
    </lineage>
</organism>
<keyword evidence="2" id="KW-1133">Transmembrane helix</keyword>
<name>A0A9P6AP22_9AGAM</name>
<comment type="caution">
    <text evidence="3">The sequence shown here is derived from an EMBL/GenBank/DDBJ whole genome shotgun (WGS) entry which is preliminary data.</text>
</comment>
<dbReference type="AlphaFoldDB" id="A0A9P6AP22"/>
<evidence type="ECO:0000313" key="4">
    <source>
        <dbReference type="Proteomes" id="UP000886523"/>
    </source>
</evidence>
<keyword evidence="4" id="KW-1185">Reference proteome</keyword>
<dbReference type="EMBL" id="MU129037">
    <property type="protein sequence ID" value="KAF9509337.1"/>
    <property type="molecule type" value="Genomic_DNA"/>
</dbReference>
<feature type="transmembrane region" description="Helical" evidence="2">
    <location>
        <begin position="106"/>
        <end position="124"/>
    </location>
</feature>
<evidence type="ECO:0000256" key="1">
    <source>
        <dbReference type="SAM" id="MobiDB-lite"/>
    </source>
</evidence>
<proteinExistence type="predicted"/>
<reference evidence="3" key="1">
    <citation type="journal article" date="2020" name="Nat. Commun.">
        <title>Large-scale genome sequencing of mycorrhizal fungi provides insights into the early evolution of symbiotic traits.</title>
        <authorList>
            <person name="Miyauchi S."/>
            <person name="Kiss E."/>
            <person name="Kuo A."/>
            <person name="Drula E."/>
            <person name="Kohler A."/>
            <person name="Sanchez-Garcia M."/>
            <person name="Morin E."/>
            <person name="Andreopoulos B."/>
            <person name="Barry K.W."/>
            <person name="Bonito G."/>
            <person name="Buee M."/>
            <person name="Carver A."/>
            <person name="Chen C."/>
            <person name="Cichocki N."/>
            <person name="Clum A."/>
            <person name="Culley D."/>
            <person name="Crous P.W."/>
            <person name="Fauchery L."/>
            <person name="Girlanda M."/>
            <person name="Hayes R.D."/>
            <person name="Keri Z."/>
            <person name="LaButti K."/>
            <person name="Lipzen A."/>
            <person name="Lombard V."/>
            <person name="Magnuson J."/>
            <person name="Maillard F."/>
            <person name="Murat C."/>
            <person name="Nolan M."/>
            <person name="Ohm R.A."/>
            <person name="Pangilinan J."/>
            <person name="Pereira M.F."/>
            <person name="Perotto S."/>
            <person name="Peter M."/>
            <person name="Pfister S."/>
            <person name="Riley R."/>
            <person name="Sitrit Y."/>
            <person name="Stielow J.B."/>
            <person name="Szollosi G."/>
            <person name="Zifcakova L."/>
            <person name="Stursova M."/>
            <person name="Spatafora J.W."/>
            <person name="Tedersoo L."/>
            <person name="Vaario L.M."/>
            <person name="Yamada A."/>
            <person name="Yan M."/>
            <person name="Wang P."/>
            <person name="Xu J."/>
            <person name="Bruns T."/>
            <person name="Baldrian P."/>
            <person name="Vilgalys R."/>
            <person name="Dunand C."/>
            <person name="Henrissat B."/>
            <person name="Grigoriev I.V."/>
            <person name="Hibbett D."/>
            <person name="Nagy L.G."/>
            <person name="Martin F.M."/>
        </authorList>
    </citation>
    <scope>NUCLEOTIDE SEQUENCE</scope>
    <source>
        <strain evidence="3">UP504</strain>
    </source>
</reference>
<accession>A0A9P6AP22</accession>